<dbReference type="Pfam" id="PF02350">
    <property type="entry name" value="Epimerase_2"/>
    <property type="match status" value="1"/>
</dbReference>
<dbReference type="Gene3D" id="3.40.50.2000">
    <property type="entry name" value="Glycogen Phosphorylase B"/>
    <property type="match status" value="2"/>
</dbReference>
<dbReference type="InterPro" id="IPR029767">
    <property type="entry name" value="WecB-like"/>
</dbReference>
<dbReference type="GO" id="GO:0008761">
    <property type="term" value="F:UDP-N-acetylglucosamine 2-epimerase activity"/>
    <property type="evidence" value="ECO:0007669"/>
    <property type="project" value="UniProtKB-EC"/>
</dbReference>
<dbReference type="InterPro" id="IPR003331">
    <property type="entry name" value="UDP_GlcNAc_Epimerase_2_dom"/>
</dbReference>
<reference evidence="7 8" key="1">
    <citation type="submission" date="2017-03" db="EMBL/GenBank/DDBJ databases">
        <title>Whole genome sequence of Micromonospora wenchangensis, isolated from mangrove soil.</title>
        <authorList>
            <person name="Yang H."/>
        </authorList>
    </citation>
    <scope>NUCLEOTIDE SEQUENCE [LARGE SCALE GENOMIC DNA]</scope>
    <source>
        <strain evidence="7 8">CCTCC AA 2012002</strain>
    </source>
</reference>
<gene>
    <name evidence="7" type="ORF">B5D80_04380</name>
</gene>
<dbReference type="PANTHER" id="PTHR43174:SF2">
    <property type="entry name" value="UDP-N-ACETYLGLUCOSAMINE 2-EPIMERASE"/>
    <property type="match status" value="1"/>
</dbReference>
<proteinExistence type="inferred from homology"/>
<dbReference type="PANTHER" id="PTHR43174">
    <property type="entry name" value="UDP-N-ACETYLGLUCOSAMINE 2-EPIMERASE"/>
    <property type="match status" value="1"/>
</dbReference>
<dbReference type="Proteomes" id="UP000197174">
    <property type="component" value="Unassembled WGS sequence"/>
</dbReference>
<comment type="caution">
    <text evidence="7">The sequence shown here is derived from an EMBL/GenBank/DDBJ whole genome shotgun (WGS) entry which is preliminary data.</text>
</comment>
<organism evidence="7 8">
    <name type="scientific">Micromonospora wenchangensis</name>
    <dbReference type="NCBI Taxonomy" id="1185415"/>
    <lineage>
        <taxon>Bacteria</taxon>
        <taxon>Bacillati</taxon>
        <taxon>Actinomycetota</taxon>
        <taxon>Actinomycetes</taxon>
        <taxon>Micromonosporales</taxon>
        <taxon>Micromonosporaceae</taxon>
        <taxon>Micromonospora</taxon>
    </lineage>
</organism>
<evidence type="ECO:0000256" key="4">
    <source>
        <dbReference type="RuleBase" id="RU003513"/>
    </source>
</evidence>
<dbReference type="RefSeq" id="WP_088642455.1">
    <property type="nucleotide sequence ID" value="NZ_MZMV01000005.1"/>
</dbReference>
<evidence type="ECO:0000313" key="7">
    <source>
        <dbReference type="EMBL" id="OWV11532.1"/>
    </source>
</evidence>
<dbReference type="CDD" id="cd03786">
    <property type="entry name" value="GTB_UDP-GlcNAc_2-Epimerase"/>
    <property type="match status" value="1"/>
</dbReference>
<evidence type="ECO:0000256" key="2">
    <source>
        <dbReference type="ARBA" id="ARBA00038209"/>
    </source>
</evidence>
<feature type="region of interest" description="Disordered" evidence="5">
    <location>
        <begin position="384"/>
        <end position="408"/>
    </location>
</feature>
<accession>A0A2D0AX68</accession>
<keyword evidence="1 4" id="KW-0413">Isomerase</keyword>
<sequence length="420" mass="45128">MGRGRADAPEIMVLVGTRPEGIKIAPVVRLLCHDPRITARVVDTGQQPGRVVEALAPFGLRPDDTLTIRRRTGRLAELAAELTTAVDRSLHRHRPDAVLVHGDTTTALIGAQVAFWNQIPVVHLEAGLRSHDRGHPFPEEANRAMVARCVDLHLAPTPTARRNLLAEGLPAHQVVVTGNTVVDALHTLLRHGVARAPSWVHSQRRLAVATVHRRENWGRGITDILGALAHVATAHPDLDLALVNHPNPKLAAQVQAGLGHVRNARLMPPMPYPEMIGLLHAADLVVTDSGGLQEEAASLGVPVVVTRETTERPEILHHGLGELVGTDPDRIIDAVTRRLSGPRGAPAGSPFGDGRAAERCVHAIARLLDTGALVPVGGDTRNALVSPGRQADRRPHLPLPHRSRPGGVVNADLFEHDIDH</sequence>
<evidence type="ECO:0000259" key="6">
    <source>
        <dbReference type="Pfam" id="PF02350"/>
    </source>
</evidence>
<dbReference type="SUPFAM" id="SSF53756">
    <property type="entry name" value="UDP-Glycosyltransferase/glycogen phosphorylase"/>
    <property type="match status" value="1"/>
</dbReference>
<evidence type="ECO:0000256" key="3">
    <source>
        <dbReference type="ARBA" id="ARBA00038858"/>
    </source>
</evidence>
<dbReference type="EC" id="5.1.3.14" evidence="3"/>
<protein>
    <recommendedName>
        <fullName evidence="3">UDP-N-acetylglucosamine 2-epimerase (non-hydrolyzing)</fullName>
        <ecNumber evidence="3">5.1.3.14</ecNumber>
    </recommendedName>
</protein>
<dbReference type="EMBL" id="MZMV01000005">
    <property type="protein sequence ID" value="OWV11532.1"/>
    <property type="molecule type" value="Genomic_DNA"/>
</dbReference>
<dbReference type="NCBIfam" id="TIGR00236">
    <property type="entry name" value="wecB"/>
    <property type="match status" value="1"/>
</dbReference>
<dbReference type="AlphaFoldDB" id="A0A2D0AX68"/>
<feature type="domain" description="UDP-N-acetylglucosamine 2-epimerase" evidence="6">
    <location>
        <begin position="33"/>
        <end position="364"/>
    </location>
</feature>
<name>A0A2D0AX68_9ACTN</name>
<dbReference type="OrthoDB" id="9803238at2"/>
<evidence type="ECO:0000256" key="1">
    <source>
        <dbReference type="ARBA" id="ARBA00023235"/>
    </source>
</evidence>
<comment type="similarity">
    <text evidence="2 4">Belongs to the UDP-N-acetylglucosamine 2-epimerase family.</text>
</comment>
<evidence type="ECO:0000313" key="8">
    <source>
        <dbReference type="Proteomes" id="UP000197174"/>
    </source>
</evidence>
<keyword evidence="8" id="KW-1185">Reference proteome</keyword>
<evidence type="ECO:0000256" key="5">
    <source>
        <dbReference type="SAM" id="MobiDB-lite"/>
    </source>
</evidence>